<evidence type="ECO:0000313" key="2">
    <source>
        <dbReference type="Proteomes" id="UP000252224"/>
    </source>
</evidence>
<keyword evidence="1" id="KW-0804">Transcription</keyword>
<sequence length="417" mass="47514">MKTYTPFEFLCIDIANQGYDDKKLFEERIQWVKENFNRLLFLETGKKERPLYVKAVTALYRACRGEAIGHMVGLDATCSGMSIMSVVTKCYKGCLATNLIDPDVRNDAYTMVTDEAGNMLDGDLIVTRGDAKDATMTTLYGSQAKPREIFGTDTEELDAFYAGLVAVAPRAVELLGDLRMAWQPFALEHRWVCPDNFNVRIKVMQKVEGERVEVDELDGASFTYEYYVNEGTKSDLKLVANVTHSLDAYLLRSMERRCNYNPDDVRLSYNLLMDEQVERHMGYRIEQDLTEASNIAQQLIAVWGGCEMPEARLFTHLSRADAQFMSDKHIQQMLDLATQLLEREPFEIVTVHDEFKCHANNCNWMRLTYVQIMADLARARVLEDIYEQITGLTPTYEGQMDGDELAALIMGSNYALS</sequence>
<keyword evidence="2" id="KW-1185">Reference proteome</keyword>
<dbReference type="Proteomes" id="UP000252224">
    <property type="component" value="Segment"/>
</dbReference>
<proteinExistence type="predicted"/>
<name>A0A2Z5HA56_9CAUD</name>
<accession>A0A2Z5HA56</accession>
<dbReference type="EMBL" id="MH382836">
    <property type="protein sequence ID" value="AXC36498.1"/>
    <property type="molecule type" value="Genomic_DNA"/>
</dbReference>
<dbReference type="InterPro" id="IPR043502">
    <property type="entry name" value="DNA/RNA_pol_sf"/>
</dbReference>
<keyword evidence="1" id="KW-0240">DNA-directed RNA polymerase</keyword>
<gene>
    <name evidence="1" type="ORF">phCDa_54</name>
</gene>
<dbReference type="SUPFAM" id="SSF56672">
    <property type="entry name" value="DNA/RNA polymerases"/>
    <property type="match status" value="1"/>
</dbReference>
<protein>
    <submittedName>
        <fullName evidence="1">DNA-directed RNA polymerase</fullName>
    </submittedName>
</protein>
<evidence type="ECO:0000313" key="1">
    <source>
        <dbReference type="EMBL" id="AXC36498.1"/>
    </source>
</evidence>
<dbReference type="GO" id="GO:0000428">
    <property type="term" value="C:DNA-directed RNA polymerase complex"/>
    <property type="evidence" value="ECO:0007669"/>
    <property type="project" value="UniProtKB-KW"/>
</dbReference>
<organism evidence="1 2">
    <name type="scientific">Pseudomonas phage phCDa</name>
    <dbReference type="NCBI Taxonomy" id="2268587"/>
    <lineage>
        <taxon>Viruses</taxon>
        <taxon>Duplodnaviria</taxon>
        <taxon>Heunggongvirae</taxon>
        <taxon>Uroviricota</taxon>
        <taxon>Caudoviricetes</taxon>
        <taxon>Schitoviridae</taxon>
        <taxon>Shizishanvirus</taxon>
        <taxon>Shizishanvirus phCDa</taxon>
    </lineage>
</organism>
<reference evidence="1 2" key="1">
    <citation type="submission" date="2018-05" db="EMBL/GenBank/DDBJ databases">
        <title>Genomic characterization of a novel Pseudomonas phage phCDa.</title>
        <authorList>
            <person name="Chen C."/>
            <person name="Lu D."/>
            <person name="Wang J."/>
            <person name="Fu R."/>
        </authorList>
    </citation>
    <scope>NUCLEOTIDE SEQUENCE [LARGE SCALE GENOMIC DNA]</scope>
</reference>